<proteinExistence type="predicted"/>
<gene>
    <name evidence="1" type="ORF">LCGC14_1498480</name>
</gene>
<protein>
    <submittedName>
        <fullName evidence="1">Uncharacterized protein</fullName>
    </submittedName>
</protein>
<accession>A0A0F9JQM6</accession>
<dbReference type="AlphaFoldDB" id="A0A0F9JQM6"/>
<evidence type="ECO:0000313" key="1">
    <source>
        <dbReference type="EMBL" id="KKM64726.1"/>
    </source>
</evidence>
<comment type="caution">
    <text evidence="1">The sequence shown here is derived from an EMBL/GenBank/DDBJ whole genome shotgun (WGS) entry which is preliminary data.</text>
</comment>
<sequence length="118" mass="12665">MADYQQTGAVANDVDDVEDFQYNSLMAECKAAVEGIPTHDVDVVIAYNGFLINTVTITDNSPAGDAGFDITAVSTYTYTGFKVTEIATVFSAGEMNITMTETYGYDGFKLTSIGRTLS</sequence>
<organism evidence="1">
    <name type="scientific">marine sediment metagenome</name>
    <dbReference type="NCBI Taxonomy" id="412755"/>
    <lineage>
        <taxon>unclassified sequences</taxon>
        <taxon>metagenomes</taxon>
        <taxon>ecological metagenomes</taxon>
    </lineage>
</organism>
<dbReference type="EMBL" id="LAZR01010846">
    <property type="protein sequence ID" value="KKM64726.1"/>
    <property type="molecule type" value="Genomic_DNA"/>
</dbReference>
<reference evidence="1" key="1">
    <citation type="journal article" date="2015" name="Nature">
        <title>Complex archaea that bridge the gap between prokaryotes and eukaryotes.</title>
        <authorList>
            <person name="Spang A."/>
            <person name="Saw J.H."/>
            <person name="Jorgensen S.L."/>
            <person name="Zaremba-Niedzwiedzka K."/>
            <person name="Martijn J."/>
            <person name="Lind A.E."/>
            <person name="van Eijk R."/>
            <person name="Schleper C."/>
            <person name="Guy L."/>
            <person name="Ettema T.J."/>
        </authorList>
    </citation>
    <scope>NUCLEOTIDE SEQUENCE</scope>
</reference>
<name>A0A0F9JQM6_9ZZZZ</name>